<dbReference type="Gene3D" id="2.40.10.120">
    <property type="match status" value="1"/>
</dbReference>
<feature type="compositionally biased region" description="Low complexity" evidence="3">
    <location>
        <begin position="7"/>
        <end position="16"/>
    </location>
</feature>
<dbReference type="Proteomes" id="UP000824261">
    <property type="component" value="Unassembled WGS sequence"/>
</dbReference>
<dbReference type="InterPro" id="IPR051201">
    <property type="entry name" value="Chloro_Bact_Ser_Proteases"/>
</dbReference>
<dbReference type="Pfam" id="PF13365">
    <property type="entry name" value="Trypsin_2"/>
    <property type="match status" value="1"/>
</dbReference>
<evidence type="ECO:0000256" key="1">
    <source>
        <dbReference type="ARBA" id="ARBA00022670"/>
    </source>
</evidence>
<dbReference type="InterPro" id="IPR009003">
    <property type="entry name" value="Peptidase_S1_PA"/>
</dbReference>
<feature type="transmembrane region" description="Helical" evidence="4">
    <location>
        <begin position="114"/>
        <end position="135"/>
    </location>
</feature>
<feature type="compositionally biased region" description="Polar residues" evidence="3">
    <location>
        <begin position="26"/>
        <end position="58"/>
    </location>
</feature>
<keyword evidence="1" id="KW-0645">Protease</keyword>
<evidence type="ECO:0000256" key="3">
    <source>
        <dbReference type="SAM" id="MobiDB-lite"/>
    </source>
</evidence>
<dbReference type="SUPFAM" id="SSF50156">
    <property type="entry name" value="PDZ domain-like"/>
    <property type="match status" value="1"/>
</dbReference>
<feature type="domain" description="PDZ" evidence="5">
    <location>
        <begin position="404"/>
        <end position="467"/>
    </location>
</feature>
<dbReference type="InterPro" id="IPR001478">
    <property type="entry name" value="PDZ"/>
</dbReference>
<dbReference type="GO" id="GO:0004252">
    <property type="term" value="F:serine-type endopeptidase activity"/>
    <property type="evidence" value="ECO:0007669"/>
    <property type="project" value="InterPro"/>
</dbReference>
<keyword evidence="4" id="KW-0472">Membrane</keyword>
<dbReference type="Gene3D" id="2.30.42.10">
    <property type="match status" value="1"/>
</dbReference>
<feature type="region of interest" description="Disordered" evidence="3">
    <location>
        <begin position="1"/>
        <end position="58"/>
    </location>
</feature>
<dbReference type="SMART" id="SM00228">
    <property type="entry name" value="PDZ"/>
    <property type="match status" value="1"/>
</dbReference>
<dbReference type="PANTHER" id="PTHR43343:SF3">
    <property type="entry name" value="PROTEASE DO-LIKE 8, CHLOROPLASTIC"/>
    <property type="match status" value="1"/>
</dbReference>
<comment type="caution">
    <text evidence="6">The sequence shown here is derived from an EMBL/GenBank/DDBJ whole genome shotgun (WGS) entry which is preliminary data.</text>
</comment>
<dbReference type="SUPFAM" id="SSF50494">
    <property type="entry name" value="Trypsin-like serine proteases"/>
    <property type="match status" value="1"/>
</dbReference>
<dbReference type="InterPro" id="IPR001940">
    <property type="entry name" value="Peptidase_S1C"/>
</dbReference>
<evidence type="ECO:0000256" key="2">
    <source>
        <dbReference type="ARBA" id="ARBA00022801"/>
    </source>
</evidence>
<organism evidence="6 7">
    <name type="scientific">Candidatus Aveggerthella stercoripullorum</name>
    <dbReference type="NCBI Taxonomy" id="2840688"/>
    <lineage>
        <taxon>Bacteria</taxon>
        <taxon>Bacillati</taxon>
        <taxon>Actinomycetota</taxon>
        <taxon>Coriobacteriia</taxon>
        <taxon>Eggerthellales</taxon>
        <taxon>Eggerthellaceae</taxon>
        <taxon>Eggerthellaceae incertae sedis</taxon>
        <taxon>Candidatus Aveggerthella</taxon>
    </lineage>
</organism>
<dbReference type="PRINTS" id="PR00834">
    <property type="entry name" value="PROTEASES2C"/>
</dbReference>
<evidence type="ECO:0000313" key="6">
    <source>
        <dbReference type="EMBL" id="HIR01946.1"/>
    </source>
</evidence>
<evidence type="ECO:0000256" key="4">
    <source>
        <dbReference type="SAM" id="Phobius"/>
    </source>
</evidence>
<sequence>MPTQPLAADGSANAAAGTTEEPARSASPNWTYGGQAQTAQYGASADRQQQAGFSSPATQAGYASGAQGAYQPYGSAYGASSNSYSYQQPATATASHDAGASGSGGTVKRFGKTFLAGFLGAALACAIGIGGFAAFNAGGSSGGSTVLGGAGGSIEVAGDDATLAEAVSQKVLPSVVNIDVYSEQQSYGMFGMYGYSDGGSSETLSSLGSGVLISDDGYILTNDHVVEGADRLMVTLRSGNQYEATVVGQDASSDLAVIKIEADEDLTAVQIGSSADLTVGEWVMTAGSPYGLEQSVATGIVSAVNRSSVLQNEGGTAYYTNMIQTDAAINPGNSGGALVDSDGALIGINTMIQSSSGQYSGVGFAIPVDYAMGIAQQIIDGKTPTHAQLGVTTGTVDSQVARMYGLSVDSGALVTSVNDGSGAAAAGLQQGDVITKVNNTAIESSSDLVLAIRSVNPGDTVQIEYVRDGQTQTASATLGSDEGSQTSGSSQNSGNNGYGYGYGNGGNGYGFGFGY</sequence>
<gene>
    <name evidence="6" type="ORF">IAA69_06770</name>
</gene>
<keyword evidence="2" id="KW-0378">Hydrolase</keyword>
<accession>A0A9D1A2Z2</accession>
<evidence type="ECO:0000313" key="7">
    <source>
        <dbReference type="Proteomes" id="UP000824261"/>
    </source>
</evidence>
<keyword evidence="4" id="KW-1133">Transmembrane helix</keyword>
<keyword evidence="4" id="KW-0812">Transmembrane</keyword>
<dbReference type="PROSITE" id="PS50106">
    <property type="entry name" value="PDZ"/>
    <property type="match status" value="1"/>
</dbReference>
<protein>
    <submittedName>
        <fullName evidence="6">Trypsin-like peptidase domain-containing protein</fullName>
    </submittedName>
</protein>
<feature type="region of interest" description="Disordered" evidence="3">
    <location>
        <begin position="472"/>
        <end position="494"/>
    </location>
</feature>
<dbReference type="PANTHER" id="PTHR43343">
    <property type="entry name" value="PEPTIDASE S12"/>
    <property type="match status" value="1"/>
</dbReference>
<feature type="compositionally biased region" description="Low complexity" evidence="3">
    <location>
        <begin position="483"/>
        <end position="494"/>
    </location>
</feature>
<proteinExistence type="predicted"/>
<dbReference type="EMBL" id="DVGB01000084">
    <property type="protein sequence ID" value="HIR01946.1"/>
    <property type="molecule type" value="Genomic_DNA"/>
</dbReference>
<dbReference type="GO" id="GO:0006508">
    <property type="term" value="P:proteolysis"/>
    <property type="evidence" value="ECO:0007669"/>
    <property type="project" value="UniProtKB-KW"/>
</dbReference>
<dbReference type="Pfam" id="PF13180">
    <property type="entry name" value="PDZ_2"/>
    <property type="match status" value="1"/>
</dbReference>
<name>A0A9D1A2Z2_9ACTN</name>
<evidence type="ECO:0000259" key="5">
    <source>
        <dbReference type="PROSITE" id="PS50106"/>
    </source>
</evidence>
<reference evidence="6" key="1">
    <citation type="submission" date="2020-10" db="EMBL/GenBank/DDBJ databases">
        <authorList>
            <person name="Gilroy R."/>
        </authorList>
    </citation>
    <scope>NUCLEOTIDE SEQUENCE</scope>
    <source>
        <strain evidence="6">ChiGjej1B1-2707</strain>
    </source>
</reference>
<reference evidence="6" key="2">
    <citation type="journal article" date="2021" name="PeerJ">
        <title>Extensive microbial diversity within the chicken gut microbiome revealed by metagenomics and culture.</title>
        <authorList>
            <person name="Gilroy R."/>
            <person name="Ravi A."/>
            <person name="Getino M."/>
            <person name="Pursley I."/>
            <person name="Horton D.L."/>
            <person name="Alikhan N.F."/>
            <person name="Baker D."/>
            <person name="Gharbi K."/>
            <person name="Hall N."/>
            <person name="Watson M."/>
            <person name="Adriaenssens E.M."/>
            <person name="Foster-Nyarko E."/>
            <person name="Jarju S."/>
            <person name="Secka A."/>
            <person name="Antonio M."/>
            <person name="Oren A."/>
            <person name="Chaudhuri R.R."/>
            <person name="La Ragione R."/>
            <person name="Hildebrand F."/>
            <person name="Pallen M.J."/>
        </authorList>
    </citation>
    <scope>NUCLEOTIDE SEQUENCE</scope>
    <source>
        <strain evidence="6">ChiGjej1B1-2707</strain>
    </source>
</reference>
<dbReference type="AlphaFoldDB" id="A0A9D1A2Z2"/>
<dbReference type="InterPro" id="IPR036034">
    <property type="entry name" value="PDZ_sf"/>
</dbReference>